<accession>C9MKJ0</accession>
<proteinExistence type="predicted"/>
<protein>
    <submittedName>
        <fullName evidence="1">Uncharacterized protein</fullName>
    </submittedName>
</protein>
<organism evidence="1 2">
    <name type="scientific">Prevotella veroralis F0319</name>
    <dbReference type="NCBI Taxonomy" id="649761"/>
    <lineage>
        <taxon>Bacteria</taxon>
        <taxon>Pseudomonadati</taxon>
        <taxon>Bacteroidota</taxon>
        <taxon>Bacteroidia</taxon>
        <taxon>Bacteroidales</taxon>
        <taxon>Prevotellaceae</taxon>
        <taxon>Prevotella</taxon>
    </lineage>
</organism>
<dbReference type="EMBL" id="ACVA01000004">
    <property type="protein sequence ID" value="EEX19958.1"/>
    <property type="molecule type" value="Genomic_DNA"/>
</dbReference>
<dbReference type="Proteomes" id="UP000003327">
    <property type="component" value="Unassembled WGS sequence"/>
</dbReference>
<sequence>MRTDEGVCPYCEASPPPPLPMERGVDGIIFHRTNSSFTCQPVHSSTPTNHTLEVKQELWGGHPLLRRGLGRL</sequence>
<dbReference type="HOGENOM" id="CLU_2719014_0_0_10"/>
<name>C9MKJ0_9BACT</name>
<evidence type="ECO:0000313" key="2">
    <source>
        <dbReference type="Proteomes" id="UP000003327"/>
    </source>
</evidence>
<comment type="caution">
    <text evidence="1">The sequence shown here is derived from an EMBL/GenBank/DDBJ whole genome shotgun (WGS) entry which is preliminary data.</text>
</comment>
<keyword evidence="2" id="KW-1185">Reference proteome</keyword>
<reference evidence="1 2" key="1">
    <citation type="submission" date="2009-09" db="EMBL/GenBank/DDBJ databases">
        <authorList>
            <person name="Weinstock G."/>
            <person name="Sodergren E."/>
            <person name="Clifton S."/>
            <person name="Fulton L."/>
            <person name="Fulton B."/>
            <person name="Courtney L."/>
            <person name="Fronick C."/>
            <person name="Harrison M."/>
            <person name="Strong C."/>
            <person name="Farmer C."/>
            <person name="Delahaunty K."/>
            <person name="Markovic C."/>
            <person name="Hall O."/>
            <person name="Minx P."/>
            <person name="Tomlinson C."/>
            <person name="Mitreva M."/>
            <person name="Nelson J."/>
            <person name="Hou S."/>
            <person name="Wollam A."/>
            <person name="Pepin K.H."/>
            <person name="Johnson M."/>
            <person name="Bhonagiri V."/>
            <person name="Nash W.E."/>
            <person name="Warren W."/>
            <person name="Chinwalla A."/>
            <person name="Mardis E.R."/>
            <person name="Wilson R.K."/>
        </authorList>
    </citation>
    <scope>NUCLEOTIDE SEQUENCE [LARGE SCALE GENOMIC DNA]</scope>
    <source>
        <strain evidence="1 2">F0319</strain>
    </source>
</reference>
<evidence type="ECO:0000313" key="1">
    <source>
        <dbReference type="EMBL" id="EEX19958.1"/>
    </source>
</evidence>
<dbReference type="STRING" id="649761.HMPREF0973_00098"/>
<dbReference type="AlphaFoldDB" id="C9MKJ0"/>
<gene>
    <name evidence="1" type="ORF">HMPREF0973_00098</name>
</gene>